<dbReference type="Proteomes" id="UP000253606">
    <property type="component" value="Chromosome"/>
</dbReference>
<sequence length="572" mass="62631">MEYEAHQYQAAAKDLASAIRLNSSLYSPFLFLGLDELRLDRPKEALPYLQKAEKLNGSDPQPLLALGRAEVSLKDYAEATNAYRKALLLDPENGRAWFDAGMAYLSNLEKDSRTLAEITPPSGYSKALFAESLAEQRRYVEAATQYVGALDVQPQPPCLHSALGFVYLRQGKASEAMEQFQSEKKLYPECNSPYLGMAEIDFAASRQNEGLQELEQSWSGDPGYTTSNLSPMLEMLSADQREELASAVAARKIQVDGQSRDFLDALLRQLREKDSRAENRGSRETVPSQSPSVQRGKALAAYQGGHYRECARWIGSSAGQHPSAELLLAAKCSYMTGDYLAATTAARLAGAKLPADPEVLYWSIRADQRLAVEALERFQSIAPDSPQTHLLLGDMDRQRHHYDEAISEYKLALDEAPNDPAALHGLTSAYLFDGKIEDAVKTATAALSLNPNDPELNLLFGEALVAQRKYQEAEAPLQKSLSGKPQLLPQAHALLGQVYAGLGRVPEAIANLKLGLDADEDGSFHYQLARLYRQTGDTGAAAAAMEQAKSLAQEHRARAVIAVQEAPQSADQ</sequence>
<dbReference type="Gene3D" id="1.25.40.10">
    <property type="entry name" value="Tetratricopeptide repeat domain"/>
    <property type="match status" value="3"/>
</dbReference>
<dbReference type="Pfam" id="PF07721">
    <property type="entry name" value="TPR_4"/>
    <property type="match status" value="1"/>
</dbReference>
<reference evidence="3 4" key="1">
    <citation type="journal article" date="2018" name="Front. Microbiol.">
        <title>Hydrolytic Capabilities as a Key to Environmental Success: Chitinolytic and Cellulolytic Acidobacteria From Acidic Sub-arctic Soils and Boreal Peatlands.</title>
        <authorList>
            <person name="Belova S.E."/>
            <person name="Ravin N.V."/>
            <person name="Pankratov T.A."/>
            <person name="Rakitin A.L."/>
            <person name="Ivanova A.A."/>
            <person name="Beletsky A.V."/>
            <person name="Mardanov A.V."/>
            <person name="Sinninghe Damste J.S."/>
            <person name="Dedysh S.N."/>
        </authorList>
    </citation>
    <scope>NUCLEOTIDE SEQUENCE [LARGE SCALE GENOMIC DNA]</scope>
    <source>
        <strain evidence="3 4">SBC82</strain>
    </source>
</reference>
<feature type="region of interest" description="Disordered" evidence="2">
    <location>
        <begin position="273"/>
        <end position="295"/>
    </location>
</feature>
<proteinExistence type="predicted"/>
<protein>
    <submittedName>
        <fullName evidence="3">TPR repeat</fullName>
    </submittedName>
</protein>
<feature type="repeat" description="TPR" evidence="1">
    <location>
        <begin position="60"/>
        <end position="93"/>
    </location>
</feature>
<dbReference type="Pfam" id="PF13181">
    <property type="entry name" value="TPR_8"/>
    <property type="match status" value="1"/>
</dbReference>
<dbReference type="SUPFAM" id="SSF48452">
    <property type="entry name" value="TPR-like"/>
    <property type="match status" value="3"/>
</dbReference>
<evidence type="ECO:0000256" key="2">
    <source>
        <dbReference type="SAM" id="MobiDB-lite"/>
    </source>
</evidence>
<organism evidence="3 4">
    <name type="scientific">Acidisarcina polymorpha</name>
    <dbReference type="NCBI Taxonomy" id="2211140"/>
    <lineage>
        <taxon>Bacteria</taxon>
        <taxon>Pseudomonadati</taxon>
        <taxon>Acidobacteriota</taxon>
        <taxon>Terriglobia</taxon>
        <taxon>Terriglobales</taxon>
        <taxon>Acidobacteriaceae</taxon>
        <taxon>Acidisarcina</taxon>
    </lineage>
</organism>
<evidence type="ECO:0000313" key="4">
    <source>
        <dbReference type="Proteomes" id="UP000253606"/>
    </source>
</evidence>
<dbReference type="InterPro" id="IPR011717">
    <property type="entry name" value="TPR-4"/>
</dbReference>
<dbReference type="PROSITE" id="PS50005">
    <property type="entry name" value="TPR"/>
    <property type="match status" value="4"/>
</dbReference>
<dbReference type="SMART" id="SM00028">
    <property type="entry name" value="TPR"/>
    <property type="match status" value="8"/>
</dbReference>
<keyword evidence="4" id="KW-1185">Reference proteome</keyword>
<feature type="repeat" description="TPR" evidence="1">
    <location>
        <begin position="420"/>
        <end position="453"/>
    </location>
</feature>
<dbReference type="GO" id="GO:0042802">
    <property type="term" value="F:identical protein binding"/>
    <property type="evidence" value="ECO:0007669"/>
    <property type="project" value="InterPro"/>
</dbReference>
<dbReference type="PANTHER" id="PTHR12558:SF13">
    <property type="entry name" value="CELL DIVISION CYCLE PROTEIN 27 HOMOLOG"/>
    <property type="match status" value="1"/>
</dbReference>
<evidence type="ECO:0000313" key="3">
    <source>
        <dbReference type="EMBL" id="AXC12259.1"/>
    </source>
</evidence>
<name>A0A2Z5FZR0_9BACT</name>
<dbReference type="PANTHER" id="PTHR12558">
    <property type="entry name" value="CELL DIVISION CYCLE 16,23,27"/>
    <property type="match status" value="1"/>
</dbReference>
<dbReference type="KEGG" id="abas:ACPOL_2957"/>
<dbReference type="InterPro" id="IPR011990">
    <property type="entry name" value="TPR-like_helical_dom_sf"/>
</dbReference>
<dbReference type="Pfam" id="PF13432">
    <property type="entry name" value="TPR_16"/>
    <property type="match status" value="2"/>
</dbReference>
<gene>
    <name evidence="3" type="ORF">ACPOL_2957</name>
</gene>
<accession>A0A2Z5FZR0</accession>
<feature type="repeat" description="TPR" evidence="1">
    <location>
        <begin position="157"/>
        <end position="190"/>
    </location>
</feature>
<feature type="repeat" description="TPR" evidence="1">
    <location>
        <begin position="386"/>
        <end position="419"/>
    </location>
</feature>
<keyword evidence="1" id="KW-0802">TPR repeat</keyword>
<dbReference type="AlphaFoldDB" id="A0A2Z5FZR0"/>
<evidence type="ECO:0000256" key="1">
    <source>
        <dbReference type="PROSITE-ProRule" id="PRU00339"/>
    </source>
</evidence>
<dbReference type="InterPro" id="IPR019734">
    <property type="entry name" value="TPR_rpt"/>
</dbReference>
<feature type="compositionally biased region" description="Basic and acidic residues" evidence="2">
    <location>
        <begin position="273"/>
        <end position="283"/>
    </location>
</feature>
<dbReference type="Pfam" id="PF14559">
    <property type="entry name" value="TPR_19"/>
    <property type="match status" value="1"/>
</dbReference>
<dbReference type="EMBL" id="CP030840">
    <property type="protein sequence ID" value="AXC12259.1"/>
    <property type="molecule type" value="Genomic_DNA"/>
</dbReference>